<protein>
    <submittedName>
        <fullName evidence="1">Uncharacterized protein</fullName>
    </submittedName>
</protein>
<name>M5F5E1_9HYPH</name>
<keyword evidence="2" id="KW-1185">Reference proteome</keyword>
<proteinExistence type="predicted"/>
<organism evidence="1 2">
    <name type="scientific">Mesorhizobium metallidurans STM 2683</name>
    <dbReference type="NCBI Taxonomy" id="1297569"/>
    <lineage>
        <taxon>Bacteria</taxon>
        <taxon>Pseudomonadati</taxon>
        <taxon>Pseudomonadota</taxon>
        <taxon>Alphaproteobacteria</taxon>
        <taxon>Hyphomicrobiales</taxon>
        <taxon>Phyllobacteriaceae</taxon>
        <taxon>Mesorhizobium</taxon>
    </lineage>
</organism>
<reference evidence="1 2" key="1">
    <citation type="submission" date="2013-02" db="EMBL/GenBank/DDBJ databases">
        <authorList>
            <person name="Genoscope - CEA"/>
        </authorList>
    </citation>
    <scope>NUCLEOTIDE SEQUENCE [LARGE SCALE GENOMIC DNA]</scope>
    <source>
        <strain evidence="1 2">STM 2683</strain>
    </source>
</reference>
<comment type="caution">
    <text evidence="1">The sequence shown here is derived from an EMBL/GenBank/DDBJ whole genome shotgun (WGS) entry which is preliminary data.</text>
</comment>
<dbReference type="Proteomes" id="UP000012062">
    <property type="component" value="Unassembled WGS sequence"/>
</dbReference>
<evidence type="ECO:0000313" key="2">
    <source>
        <dbReference type="Proteomes" id="UP000012062"/>
    </source>
</evidence>
<sequence length="87" mass="9415">MRPRRGKDADHPDRIAVAHFRNLESKRTLVLIRGLTTGSLAGWSRISEAPVAVSSHAEGFSDGVCGCRTDRNSVVAPGIKAMRFSPI</sequence>
<dbReference type="EMBL" id="CAUM01000113">
    <property type="protein sequence ID" value="CCV07111.1"/>
    <property type="molecule type" value="Genomic_DNA"/>
</dbReference>
<accession>M5F5E1</accession>
<evidence type="ECO:0000313" key="1">
    <source>
        <dbReference type="EMBL" id="CCV07111.1"/>
    </source>
</evidence>
<gene>
    <name evidence="1" type="ORF">MESS2_460029</name>
</gene>
<dbReference type="AlphaFoldDB" id="M5F5E1"/>